<comment type="caution">
    <text evidence="4">The sequence shown here is derived from an EMBL/GenBank/DDBJ whole genome shotgun (WGS) entry which is preliminary data.</text>
</comment>
<evidence type="ECO:0000256" key="1">
    <source>
        <dbReference type="ARBA" id="ARBA00022553"/>
    </source>
</evidence>
<feature type="domain" description="Response regulatory" evidence="3">
    <location>
        <begin position="3"/>
        <end position="111"/>
    </location>
</feature>
<dbReference type="PROSITE" id="PS50110">
    <property type="entry name" value="RESPONSE_REGULATORY"/>
    <property type="match status" value="1"/>
</dbReference>
<dbReference type="InterPro" id="IPR011006">
    <property type="entry name" value="CheY-like_superfamily"/>
</dbReference>
<evidence type="ECO:0000313" key="4">
    <source>
        <dbReference type="EMBL" id="NFV79168.1"/>
    </source>
</evidence>
<organism evidence="4 5">
    <name type="scientific">Magnetospirillum aberrantis SpK</name>
    <dbReference type="NCBI Taxonomy" id="908842"/>
    <lineage>
        <taxon>Bacteria</taxon>
        <taxon>Pseudomonadati</taxon>
        <taxon>Pseudomonadota</taxon>
        <taxon>Alphaproteobacteria</taxon>
        <taxon>Rhodospirillales</taxon>
        <taxon>Rhodospirillaceae</taxon>
        <taxon>Magnetospirillum</taxon>
    </lineage>
</organism>
<sequence length="118" mass="12734">MTRILVVESEVRARHGLRSILEEAGYDVSTAADMTEGANIHSNRAVDLVVTGDMEGPARLLFAGARVLAVPGGVAGREHDVAERVRAMGAVHFLPKPFRRDALLAAVRVSLSMDCHQF</sequence>
<dbReference type="SMART" id="SM00448">
    <property type="entry name" value="REC"/>
    <property type="match status" value="1"/>
</dbReference>
<gene>
    <name evidence="4" type="ORF">G4223_03445</name>
</gene>
<keyword evidence="1" id="KW-0597">Phosphoprotein</keyword>
<evidence type="ECO:0000313" key="5">
    <source>
        <dbReference type="Proteomes" id="UP000480684"/>
    </source>
</evidence>
<keyword evidence="5" id="KW-1185">Reference proteome</keyword>
<dbReference type="AlphaFoldDB" id="A0A7C9USA0"/>
<dbReference type="EMBL" id="JAAIYP010000011">
    <property type="protein sequence ID" value="NFV79168.1"/>
    <property type="molecule type" value="Genomic_DNA"/>
</dbReference>
<dbReference type="PANTHER" id="PTHR44591:SF3">
    <property type="entry name" value="RESPONSE REGULATORY DOMAIN-CONTAINING PROTEIN"/>
    <property type="match status" value="1"/>
</dbReference>
<proteinExistence type="predicted"/>
<dbReference type="Gene3D" id="3.40.50.2300">
    <property type="match status" value="1"/>
</dbReference>
<name>A0A7C9USA0_9PROT</name>
<dbReference type="PANTHER" id="PTHR44591">
    <property type="entry name" value="STRESS RESPONSE REGULATOR PROTEIN 1"/>
    <property type="match status" value="1"/>
</dbReference>
<dbReference type="GO" id="GO:0000160">
    <property type="term" value="P:phosphorelay signal transduction system"/>
    <property type="evidence" value="ECO:0007669"/>
    <property type="project" value="InterPro"/>
</dbReference>
<comment type="caution">
    <text evidence="2">Lacks conserved residue(s) required for the propagation of feature annotation.</text>
</comment>
<dbReference type="Proteomes" id="UP000480684">
    <property type="component" value="Unassembled WGS sequence"/>
</dbReference>
<protein>
    <submittedName>
        <fullName evidence="4">Response regulator</fullName>
    </submittedName>
</protein>
<reference evidence="4 5" key="1">
    <citation type="submission" date="2020-02" db="EMBL/GenBank/DDBJ databases">
        <authorList>
            <person name="Dziuba M."/>
            <person name="Kuznetsov B."/>
            <person name="Mardanov A."/>
            <person name="Ravin N."/>
            <person name="Grouzdev D."/>
        </authorList>
    </citation>
    <scope>NUCLEOTIDE SEQUENCE [LARGE SCALE GENOMIC DNA]</scope>
    <source>
        <strain evidence="4 5">SpK</strain>
    </source>
</reference>
<dbReference type="SUPFAM" id="SSF52172">
    <property type="entry name" value="CheY-like"/>
    <property type="match status" value="1"/>
</dbReference>
<dbReference type="InterPro" id="IPR050595">
    <property type="entry name" value="Bact_response_regulator"/>
</dbReference>
<evidence type="ECO:0000259" key="3">
    <source>
        <dbReference type="PROSITE" id="PS50110"/>
    </source>
</evidence>
<accession>A0A7C9USA0</accession>
<evidence type="ECO:0000256" key="2">
    <source>
        <dbReference type="PROSITE-ProRule" id="PRU00169"/>
    </source>
</evidence>
<dbReference type="InterPro" id="IPR001789">
    <property type="entry name" value="Sig_transdc_resp-reg_receiver"/>
</dbReference>
<dbReference type="RefSeq" id="WP_163675048.1">
    <property type="nucleotide sequence ID" value="NZ_JAAIYP010000011.1"/>
</dbReference>